<evidence type="ECO:0000259" key="5">
    <source>
        <dbReference type="PROSITE" id="PS51063"/>
    </source>
</evidence>
<protein>
    <submittedName>
        <fullName evidence="6">CRP/FNR family transcriptional activator FtrB</fullName>
    </submittedName>
</protein>
<dbReference type="Gene3D" id="1.10.10.10">
    <property type="entry name" value="Winged helix-like DNA-binding domain superfamily/Winged helix DNA-binding domain"/>
    <property type="match status" value="1"/>
</dbReference>
<evidence type="ECO:0000313" key="7">
    <source>
        <dbReference type="Proteomes" id="UP000544872"/>
    </source>
</evidence>
<dbReference type="PANTHER" id="PTHR24567:SF26">
    <property type="entry name" value="REGULATORY PROTEIN YEIL"/>
    <property type="match status" value="1"/>
</dbReference>
<dbReference type="SMART" id="SM00100">
    <property type="entry name" value="cNMP"/>
    <property type="match status" value="1"/>
</dbReference>
<dbReference type="Gene3D" id="2.60.120.10">
    <property type="entry name" value="Jelly Rolls"/>
    <property type="match status" value="1"/>
</dbReference>
<dbReference type="PANTHER" id="PTHR24567">
    <property type="entry name" value="CRP FAMILY TRANSCRIPTIONAL REGULATORY PROTEIN"/>
    <property type="match status" value="1"/>
</dbReference>
<keyword evidence="2" id="KW-0238">DNA-binding</keyword>
<dbReference type="Pfam" id="PF00027">
    <property type="entry name" value="cNMP_binding"/>
    <property type="match status" value="1"/>
</dbReference>
<keyword evidence="1" id="KW-0805">Transcription regulation</keyword>
<reference evidence="6 7" key="1">
    <citation type="submission" date="2020-08" db="EMBL/GenBank/DDBJ databases">
        <title>Genomic Encyclopedia of Type Strains, Phase IV (KMG-IV): sequencing the most valuable type-strain genomes for metagenomic binning, comparative biology and taxonomic classification.</title>
        <authorList>
            <person name="Goeker M."/>
        </authorList>
    </citation>
    <scope>NUCLEOTIDE SEQUENCE [LARGE SCALE GENOMIC DNA]</scope>
    <source>
        <strain evidence="6 7">DSM 11590</strain>
    </source>
</reference>
<dbReference type="InterPro" id="IPR014710">
    <property type="entry name" value="RmlC-like_jellyroll"/>
</dbReference>
<keyword evidence="3" id="KW-0804">Transcription</keyword>
<proteinExistence type="predicted"/>
<accession>A0A7X0DNQ9</accession>
<dbReference type="InterPro" id="IPR036388">
    <property type="entry name" value="WH-like_DNA-bd_sf"/>
</dbReference>
<dbReference type="AlphaFoldDB" id="A0A7X0DNQ9"/>
<dbReference type="CDD" id="cd00038">
    <property type="entry name" value="CAP_ED"/>
    <property type="match status" value="1"/>
</dbReference>
<sequence length="232" mass="24980">MSGTEGAGPDGPGNLFSGLLPQAGRQVFPAGHQLFSAGDPADHLYYLCDGAVKLFGAEAAGTENVLHVLRAGDLVGLSALVDGRAYALGAEVMETATVLLLRRVDLLHWLHRHPAAVMQALSRLGERYRMMAEDLLALKVLTPRQRLCRYLVQQLGPEPDTGPAGLVLTERHAVIAARVGLTPENLSRAFSRLRMDGVVLHHRRVMVAEVGGLRRLAAGIGEEPPDCADFRD</sequence>
<dbReference type="GO" id="GO:0003700">
    <property type="term" value="F:DNA-binding transcription factor activity"/>
    <property type="evidence" value="ECO:0007669"/>
    <property type="project" value="TreeGrafter"/>
</dbReference>
<dbReference type="InterPro" id="IPR050397">
    <property type="entry name" value="Env_Response_Regulators"/>
</dbReference>
<dbReference type="InterPro" id="IPR018490">
    <property type="entry name" value="cNMP-bd_dom_sf"/>
</dbReference>
<dbReference type="Proteomes" id="UP000544872">
    <property type="component" value="Unassembled WGS sequence"/>
</dbReference>
<dbReference type="SUPFAM" id="SSF51206">
    <property type="entry name" value="cAMP-binding domain-like"/>
    <property type="match status" value="1"/>
</dbReference>
<evidence type="ECO:0000313" key="6">
    <source>
        <dbReference type="EMBL" id="MBB6212371.1"/>
    </source>
</evidence>
<dbReference type="PROSITE" id="PS50042">
    <property type="entry name" value="CNMP_BINDING_3"/>
    <property type="match status" value="1"/>
</dbReference>
<evidence type="ECO:0000256" key="1">
    <source>
        <dbReference type="ARBA" id="ARBA00023015"/>
    </source>
</evidence>
<comment type="caution">
    <text evidence="6">The sequence shown here is derived from an EMBL/GenBank/DDBJ whole genome shotgun (WGS) entry which is preliminary data.</text>
</comment>
<dbReference type="InterPro" id="IPR012318">
    <property type="entry name" value="HTH_CRP"/>
</dbReference>
<evidence type="ECO:0000256" key="2">
    <source>
        <dbReference type="ARBA" id="ARBA00023125"/>
    </source>
</evidence>
<name>A0A7X0DNQ9_NOVIT</name>
<dbReference type="Pfam" id="PF13545">
    <property type="entry name" value="HTH_Crp_2"/>
    <property type="match status" value="1"/>
</dbReference>
<gene>
    <name evidence="6" type="ORF">FHS48_003822</name>
</gene>
<dbReference type="SUPFAM" id="SSF46785">
    <property type="entry name" value="Winged helix' DNA-binding domain"/>
    <property type="match status" value="1"/>
</dbReference>
<evidence type="ECO:0000256" key="3">
    <source>
        <dbReference type="ARBA" id="ARBA00023163"/>
    </source>
</evidence>
<dbReference type="GO" id="GO:0005829">
    <property type="term" value="C:cytosol"/>
    <property type="evidence" value="ECO:0007669"/>
    <property type="project" value="TreeGrafter"/>
</dbReference>
<dbReference type="InterPro" id="IPR000595">
    <property type="entry name" value="cNMP-bd_dom"/>
</dbReference>
<feature type="domain" description="Cyclic nucleotide-binding" evidence="4">
    <location>
        <begin position="28"/>
        <end position="127"/>
    </location>
</feature>
<feature type="domain" description="HTH crp-type" evidence="5">
    <location>
        <begin position="141"/>
        <end position="211"/>
    </location>
</feature>
<dbReference type="InterPro" id="IPR036390">
    <property type="entry name" value="WH_DNA-bd_sf"/>
</dbReference>
<organism evidence="6 7">
    <name type="scientific">Novispirillum itersonii</name>
    <name type="common">Aquaspirillum itersonii</name>
    <dbReference type="NCBI Taxonomy" id="189"/>
    <lineage>
        <taxon>Bacteria</taxon>
        <taxon>Pseudomonadati</taxon>
        <taxon>Pseudomonadota</taxon>
        <taxon>Alphaproteobacteria</taxon>
        <taxon>Rhodospirillales</taxon>
        <taxon>Novispirillaceae</taxon>
        <taxon>Novispirillum</taxon>
    </lineage>
</organism>
<dbReference type="GO" id="GO:0003677">
    <property type="term" value="F:DNA binding"/>
    <property type="evidence" value="ECO:0007669"/>
    <property type="project" value="UniProtKB-KW"/>
</dbReference>
<dbReference type="EMBL" id="JACIIX010000022">
    <property type="protein sequence ID" value="MBB6212371.1"/>
    <property type="molecule type" value="Genomic_DNA"/>
</dbReference>
<dbReference type="RefSeq" id="WP_184266244.1">
    <property type="nucleotide sequence ID" value="NZ_JACIIX010000022.1"/>
</dbReference>
<evidence type="ECO:0000259" key="4">
    <source>
        <dbReference type="PROSITE" id="PS50042"/>
    </source>
</evidence>
<keyword evidence="7" id="KW-1185">Reference proteome</keyword>
<dbReference type="PROSITE" id="PS51063">
    <property type="entry name" value="HTH_CRP_2"/>
    <property type="match status" value="1"/>
</dbReference>